<gene>
    <name evidence="1" type="ORF">METZ01_LOCUS216101</name>
</gene>
<dbReference type="AlphaFoldDB" id="A0A382FMB0"/>
<name>A0A382FMB0_9ZZZZ</name>
<accession>A0A382FMB0</accession>
<sequence length="118" mass="13499">MRDLPHLNHGMKRRRGTVCPCVYEKYNEVTNRAIVNYVSELLESSVLIILSIKNVKGVISMIDGVHTALAYDRLGMTKVPVYINSKSLPFGICYKDYVIDRYENELKVNPVSGRYESK</sequence>
<evidence type="ECO:0000313" key="1">
    <source>
        <dbReference type="EMBL" id="SVB63247.1"/>
    </source>
</evidence>
<dbReference type="EMBL" id="UINC01050373">
    <property type="protein sequence ID" value="SVB63247.1"/>
    <property type="molecule type" value="Genomic_DNA"/>
</dbReference>
<organism evidence="1">
    <name type="scientific">marine metagenome</name>
    <dbReference type="NCBI Taxonomy" id="408172"/>
    <lineage>
        <taxon>unclassified sequences</taxon>
        <taxon>metagenomes</taxon>
        <taxon>ecological metagenomes</taxon>
    </lineage>
</organism>
<proteinExistence type="predicted"/>
<protein>
    <submittedName>
        <fullName evidence="1">Uncharacterized protein</fullName>
    </submittedName>
</protein>
<reference evidence="1" key="1">
    <citation type="submission" date="2018-05" db="EMBL/GenBank/DDBJ databases">
        <authorList>
            <person name="Lanie J.A."/>
            <person name="Ng W.-L."/>
            <person name="Kazmierczak K.M."/>
            <person name="Andrzejewski T.M."/>
            <person name="Davidsen T.M."/>
            <person name="Wayne K.J."/>
            <person name="Tettelin H."/>
            <person name="Glass J.I."/>
            <person name="Rusch D."/>
            <person name="Podicherti R."/>
            <person name="Tsui H.-C.T."/>
            <person name="Winkler M.E."/>
        </authorList>
    </citation>
    <scope>NUCLEOTIDE SEQUENCE</scope>
</reference>